<protein>
    <recommendedName>
        <fullName evidence="4">PML C-terminal domain-containing protein</fullName>
    </recommendedName>
</protein>
<comment type="caution">
    <text evidence="5">The sequence shown here is derived from an EMBL/GenBank/DDBJ whole genome shotgun (WGS) entry which is preliminary data.</text>
</comment>
<dbReference type="AlphaFoldDB" id="A0A5N5SRR7"/>
<keyword evidence="1" id="KW-0540">Nuclease</keyword>
<dbReference type="InterPro" id="IPR057617">
    <property type="entry name" value="PML_C"/>
</dbReference>
<gene>
    <name evidence="5" type="ORF">Anas_03927</name>
</gene>
<reference evidence="5 6" key="1">
    <citation type="journal article" date="2019" name="PLoS Biol.">
        <title>Sex chromosomes control vertical transmission of feminizing Wolbachia symbionts in an isopod.</title>
        <authorList>
            <person name="Becking T."/>
            <person name="Chebbi M.A."/>
            <person name="Giraud I."/>
            <person name="Moumen B."/>
            <person name="Laverre T."/>
            <person name="Caubet Y."/>
            <person name="Peccoud J."/>
            <person name="Gilbert C."/>
            <person name="Cordaux R."/>
        </authorList>
    </citation>
    <scope>NUCLEOTIDE SEQUENCE [LARGE SCALE GENOMIC DNA]</scope>
    <source>
        <strain evidence="5">ANa2</strain>
        <tissue evidence="5">Whole body excluding digestive tract and cuticle</tissue>
    </source>
</reference>
<sequence>MWLSQFRIWGYHSLGYGAYNTIRLKLESVMIVTSRVTKINKRSRNVYFVLPYILLQNVVTFKNLLNINYKLNYIALIILIKYCSNKFEDKMSSGSNEDSGNIVPNSKPFIMFNVQTSGFDSKKHEILQISALYDEEEFSVYTKPLNNVIDEFATKVNKLTLNGNNELCYDGNVVDSVPLSEGLRMFLSWLEDKVPSPRILMGHKIKSFGSRFIMEAFSKHQLKLESCRLIDGFVDTLPIFKEVCPKKEELRAKKKNYQLRTLALHYLKRPYSGLKDLRQMVEKSKIPEASILKRISQTRFIYRKKSFQNMIDKEKITKGMATKLAKNNIYFNDLIAHYRIGGEDTLKMFLKKRGKLEKRSTDFKNSKVLDLTDKYLLKWYKLRFESVSFLSETQLKSNKNGRVQLNVSNNILCYKRYTNKC</sequence>
<dbReference type="GO" id="GO:0003676">
    <property type="term" value="F:nucleic acid binding"/>
    <property type="evidence" value="ECO:0007669"/>
    <property type="project" value="InterPro"/>
</dbReference>
<feature type="domain" description="PML C-terminal" evidence="4">
    <location>
        <begin position="305"/>
        <end position="376"/>
    </location>
</feature>
<evidence type="ECO:0000259" key="4">
    <source>
        <dbReference type="Pfam" id="PF25244"/>
    </source>
</evidence>
<dbReference type="InterPro" id="IPR036397">
    <property type="entry name" value="RNaseH_sf"/>
</dbReference>
<organism evidence="5 6">
    <name type="scientific">Armadillidium nasatum</name>
    <dbReference type="NCBI Taxonomy" id="96803"/>
    <lineage>
        <taxon>Eukaryota</taxon>
        <taxon>Metazoa</taxon>
        <taxon>Ecdysozoa</taxon>
        <taxon>Arthropoda</taxon>
        <taxon>Crustacea</taxon>
        <taxon>Multicrustacea</taxon>
        <taxon>Malacostraca</taxon>
        <taxon>Eumalacostraca</taxon>
        <taxon>Peracarida</taxon>
        <taxon>Isopoda</taxon>
        <taxon>Oniscidea</taxon>
        <taxon>Crinocheta</taxon>
        <taxon>Armadillidiidae</taxon>
        <taxon>Armadillidium</taxon>
    </lineage>
</organism>
<proteinExistence type="predicted"/>
<keyword evidence="6" id="KW-1185">Reference proteome</keyword>
<accession>A0A5N5SRR7</accession>
<evidence type="ECO:0000313" key="5">
    <source>
        <dbReference type="EMBL" id="KAB7496528.1"/>
    </source>
</evidence>
<evidence type="ECO:0000256" key="1">
    <source>
        <dbReference type="ARBA" id="ARBA00022722"/>
    </source>
</evidence>
<keyword evidence="3" id="KW-0269">Exonuclease</keyword>
<dbReference type="SUPFAM" id="SSF53098">
    <property type="entry name" value="Ribonuclease H-like"/>
    <property type="match status" value="1"/>
</dbReference>
<dbReference type="OrthoDB" id="7692185at2759"/>
<dbReference type="GO" id="GO:0008408">
    <property type="term" value="F:3'-5' exonuclease activity"/>
    <property type="evidence" value="ECO:0007669"/>
    <property type="project" value="TreeGrafter"/>
</dbReference>
<evidence type="ECO:0000313" key="6">
    <source>
        <dbReference type="Proteomes" id="UP000326759"/>
    </source>
</evidence>
<keyword evidence="2" id="KW-0378">Hydrolase</keyword>
<dbReference type="Pfam" id="PF25244">
    <property type="entry name" value="PML_C"/>
    <property type="match status" value="1"/>
</dbReference>
<evidence type="ECO:0000256" key="3">
    <source>
        <dbReference type="ARBA" id="ARBA00022839"/>
    </source>
</evidence>
<dbReference type="Gene3D" id="3.30.420.10">
    <property type="entry name" value="Ribonuclease H-like superfamily/Ribonuclease H"/>
    <property type="match status" value="1"/>
</dbReference>
<dbReference type="Proteomes" id="UP000326759">
    <property type="component" value="Unassembled WGS sequence"/>
</dbReference>
<dbReference type="PANTHER" id="PTHR30231:SF4">
    <property type="entry name" value="PROTEIN NEN2"/>
    <property type="match status" value="1"/>
</dbReference>
<evidence type="ECO:0000256" key="2">
    <source>
        <dbReference type="ARBA" id="ARBA00022801"/>
    </source>
</evidence>
<dbReference type="PANTHER" id="PTHR30231">
    <property type="entry name" value="DNA POLYMERASE III SUBUNIT EPSILON"/>
    <property type="match status" value="1"/>
</dbReference>
<name>A0A5N5SRR7_9CRUS</name>
<dbReference type="EMBL" id="SEYY01021276">
    <property type="protein sequence ID" value="KAB7496528.1"/>
    <property type="molecule type" value="Genomic_DNA"/>
</dbReference>
<dbReference type="InterPro" id="IPR012337">
    <property type="entry name" value="RNaseH-like_sf"/>
</dbReference>